<gene>
    <name evidence="2" type="ORF">FVE85_5430</name>
</gene>
<evidence type="ECO:0000313" key="3">
    <source>
        <dbReference type="Proteomes" id="UP000324585"/>
    </source>
</evidence>
<feature type="region of interest" description="Disordered" evidence="1">
    <location>
        <begin position="1"/>
        <end position="37"/>
    </location>
</feature>
<organism evidence="2 3">
    <name type="scientific">Porphyridium purpureum</name>
    <name type="common">Red alga</name>
    <name type="synonym">Porphyridium cruentum</name>
    <dbReference type="NCBI Taxonomy" id="35688"/>
    <lineage>
        <taxon>Eukaryota</taxon>
        <taxon>Rhodophyta</taxon>
        <taxon>Bangiophyceae</taxon>
        <taxon>Porphyridiales</taxon>
        <taxon>Porphyridiaceae</taxon>
        <taxon>Porphyridium</taxon>
    </lineage>
</organism>
<feature type="region of interest" description="Disordered" evidence="1">
    <location>
        <begin position="181"/>
        <end position="214"/>
    </location>
</feature>
<reference evidence="3" key="1">
    <citation type="journal article" date="2019" name="Nat. Commun.">
        <title>Expansion of phycobilisome linker gene families in mesophilic red algae.</title>
        <authorList>
            <person name="Lee J."/>
            <person name="Kim D."/>
            <person name="Bhattacharya D."/>
            <person name="Yoon H.S."/>
        </authorList>
    </citation>
    <scope>NUCLEOTIDE SEQUENCE [LARGE SCALE GENOMIC DNA]</scope>
    <source>
        <strain evidence="3">CCMP 1328</strain>
    </source>
</reference>
<feature type="compositionally biased region" description="Polar residues" evidence="1">
    <location>
        <begin position="88"/>
        <end position="98"/>
    </location>
</feature>
<evidence type="ECO:0000313" key="2">
    <source>
        <dbReference type="EMBL" id="KAA8497845.1"/>
    </source>
</evidence>
<comment type="caution">
    <text evidence="2">The sequence shown here is derived from an EMBL/GenBank/DDBJ whole genome shotgun (WGS) entry which is preliminary data.</text>
</comment>
<dbReference type="AlphaFoldDB" id="A0A5J4Z3H4"/>
<feature type="compositionally biased region" description="Low complexity" evidence="1">
    <location>
        <begin position="127"/>
        <end position="148"/>
    </location>
</feature>
<feature type="compositionally biased region" description="Polar residues" evidence="1">
    <location>
        <begin position="107"/>
        <end position="119"/>
    </location>
</feature>
<keyword evidence="3" id="KW-1185">Reference proteome</keyword>
<feature type="region of interest" description="Disordered" evidence="1">
    <location>
        <begin position="83"/>
        <end position="158"/>
    </location>
</feature>
<evidence type="ECO:0000256" key="1">
    <source>
        <dbReference type="SAM" id="MobiDB-lite"/>
    </source>
</evidence>
<name>A0A5J4Z3H4_PORPP</name>
<dbReference type="EMBL" id="VRMN01000001">
    <property type="protein sequence ID" value="KAA8497845.1"/>
    <property type="molecule type" value="Genomic_DNA"/>
</dbReference>
<accession>A0A5J4Z3H4</accession>
<proteinExistence type="predicted"/>
<dbReference type="Proteomes" id="UP000324585">
    <property type="component" value="Unassembled WGS sequence"/>
</dbReference>
<protein>
    <submittedName>
        <fullName evidence="2">Uncharacterized protein</fullName>
    </submittedName>
</protein>
<sequence length="309" mass="33642">MAISSARRPGHLPGAHRQDAARLPPVHGIGKPSAPTRGLMRTTVRRCGMADFARSQLDAFVAQRIKGAAKNAILNQEKERELAEKWQRQSQSTHQVGSEGQDEPAWTVNSDVEMAQQQQPEEKPGEASAAKQVADAKAVSAAKKPVVQQRKRHQNIRSRTGGMADFARSQLDAYISTRMAVLPSSSQKKSSGRTESASEASSSDPTLTNDPAKSLWQRMSIEKTRADVVRPAGLSSVARRLNFDSAETAQSGEVDSAKADDQDSRILARPVVLAEADGATRQGDPNRVMIGRLLEFVRESISAEERKKK</sequence>
<feature type="compositionally biased region" description="Polar residues" evidence="1">
    <location>
        <begin position="183"/>
        <end position="211"/>
    </location>
</feature>